<evidence type="ECO:0000256" key="3">
    <source>
        <dbReference type="ARBA" id="ARBA00022679"/>
    </source>
</evidence>
<name>A0A4R4DZR6_9PROT</name>
<keyword evidence="4 6" id="KW-0949">S-adenosyl-L-methionine</keyword>
<dbReference type="EMBL" id="SKBM01000001">
    <property type="protein sequence ID" value="TCZ66906.1"/>
    <property type="molecule type" value="Genomic_DNA"/>
</dbReference>
<dbReference type="GO" id="GO:0070041">
    <property type="term" value="F:rRNA (uridine-C5-)-methyltransferase activity"/>
    <property type="evidence" value="ECO:0007669"/>
    <property type="project" value="TreeGrafter"/>
</dbReference>
<feature type="binding site" evidence="6">
    <location>
        <position position="309"/>
    </location>
    <ligand>
        <name>S-adenosyl-L-methionine</name>
        <dbReference type="ChEBI" id="CHEBI:59789"/>
    </ligand>
</feature>
<dbReference type="PROSITE" id="PS51687">
    <property type="entry name" value="SAM_MT_RNA_M5U"/>
    <property type="match status" value="1"/>
</dbReference>
<evidence type="ECO:0000256" key="1">
    <source>
        <dbReference type="ARBA" id="ARBA00022485"/>
    </source>
</evidence>
<keyword evidence="1" id="KW-0004">4Fe-4S</keyword>
<dbReference type="InterPro" id="IPR029063">
    <property type="entry name" value="SAM-dependent_MTases_sf"/>
</dbReference>
<keyword evidence="1" id="KW-0408">Iron</keyword>
<comment type="caution">
    <text evidence="8">The sequence shown here is derived from an EMBL/GenBank/DDBJ whole genome shotgun (WGS) entry which is preliminary data.</text>
</comment>
<reference evidence="8 9" key="1">
    <citation type="submission" date="2019-03" db="EMBL/GenBank/DDBJ databases">
        <title>Paracraurococcus aquatilis NE82 genome sequence.</title>
        <authorList>
            <person name="Zhao Y."/>
            <person name="Du Z."/>
        </authorList>
    </citation>
    <scope>NUCLEOTIDE SEQUENCE [LARGE SCALE GENOMIC DNA]</scope>
    <source>
        <strain evidence="8 9">NE82</strain>
    </source>
</reference>
<dbReference type="InterPro" id="IPR010280">
    <property type="entry name" value="U5_MeTrfase_fam"/>
</dbReference>
<keyword evidence="3 6" id="KW-0808">Transferase</keyword>
<proteinExistence type="inferred from homology"/>
<dbReference type="Proteomes" id="UP000295023">
    <property type="component" value="Unassembled WGS sequence"/>
</dbReference>
<dbReference type="Gene3D" id="2.40.50.140">
    <property type="entry name" value="Nucleic acid-binding proteins"/>
    <property type="match status" value="1"/>
</dbReference>
<dbReference type="Pfam" id="PF01938">
    <property type="entry name" value="TRAM"/>
    <property type="match status" value="1"/>
</dbReference>
<feature type="active site" description="Nucleophile" evidence="6">
    <location>
        <position position="381"/>
    </location>
</feature>
<keyword evidence="1" id="KW-0479">Metal-binding</keyword>
<dbReference type="OrthoDB" id="9804590at2"/>
<organism evidence="8 9">
    <name type="scientific">Roseicella aquatilis</name>
    <dbReference type="NCBI Taxonomy" id="2527868"/>
    <lineage>
        <taxon>Bacteria</taxon>
        <taxon>Pseudomonadati</taxon>
        <taxon>Pseudomonadota</taxon>
        <taxon>Alphaproteobacteria</taxon>
        <taxon>Acetobacterales</taxon>
        <taxon>Roseomonadaceae</taxon>
        <taxon>Roseicella</taxon>
    </lineage>
</organism>
<evidence type="ECO:0000313" key="9">
    <source>
        <dbReference type="Proteomes" id="UP000295023"/>
    </source>
</evidence>
<keyword evidence="9" id="KW-1185">Reference proteome</keyword>
<gene>
    <name evidence="8" type="ORF">EXY23_00465</name>
</gene>
<dbReference type="SUPFAM" id="SSF53335">
    <property type="entry name" value="S-adenosyl-L-methionine-dependent methyltransferases"/>
    <property type="match status" value="1"/>
</dbReference>
<comment type="similarity">
    <text evidence="6">Belongs to the class I-like SAM-binding methyltransferase superfamily. RNA M5U methyltransferase family.</text>
</comment>
<dbReference type="PANTHER" id="PTHR11061:SF49">
    <property type="entry name" value="23S RRNA (URACIL(1939)-C(5))-METHYLTRANSFERASE RLMD"/>
    <property type="match status" value="1"/>
</dbReference>
<dbReference type="PROSITE" id="PS50926">
    <property type="entry name" value="TRAM"/>
    <property type="match status" value="1"/>
</dbReference>
<evidence type="ECO:0000259" key="7">
    <source>
        <dbReference type="PROSITE" id="PS50926"/>
    </source>
</evidence>
<dbReference type="InterPro" id="IPR012340">
    <property type="entry name" value="NA-bd_OB-fold"/>
</dbReference>
<sequence length="424" mass="43569">MSDTLELEIEALGAAGDGIARRDGRTVFVPATLPGERVRARLTGRRGEALTAEAVAVLTPSPDRVAPACPHVPACGACVLAHWADGPYAAWKRGKLVEALARAGFPDAPVAPLACTPPGTRRRADLALRRRPEGVAVGYHERGGDAVLDLSACAVLDPRIVALLDPLRALLRRLPALKRDGSALVNLLETGPDLLLRTDGVLDAPGRALLAGFAAEQGIPRIAWARGNGPAETAAQLGPVAIRLGGVAVAPPPGAFLQASPAGEAAIVAAVLAGLPERLPARAALADLYAGNGTLTFPLAARARVSAFEGVAESVAALSAAAGKARARVTAVRRDLDRQPLAVKELQGFAAVVLDPPYAGAAAQMPLLARAGVPRVVYVSCNPGALARDAQGLAGAGYRVAAATPVDQFLWSPHLESVVVFCRS</sequence>
<dbReference type="Pfam" id="PF05958">
    <property type="entry name" value="tRNA_U5-meth_tr"/>
    <property type="match status" value="1"/>
</dbReference>
<dbReference type="InterPro" id="IPR002792">
    <property type="entry name" value="TRAM_dom"/>
</dbReference>
<evidence type="ECO:0000313" key="8">
    <source>
        <dbReference type="EMBL" id="TCZ66906.1"/>
    </source>
</evidence>
<protein>
    <submittedName>
        <fullName evidence="8">Class I SAM-dependent RNA methyltransferase</fullName>
    </submittedName>
</protein>
<feature type="binding site" evidence="6">
    <location>
        <position position="355"/>
    </location>
    <ligand>
        <name>S-adenosyl-L-methionine</name>
        <dbReference type="ChEBI" id="CHEBI:59789"/>
    </ligand>
</feature>
<dbReference type="SUPFAM" id="SSF50249">
    <property type="entry name" value="Nucleic acid-binding proteins"/>
    <property type="match status" value="1"/>
</dbReference>
<keyword evidence="5" id="KW-0411">Iron-sulfur</keyword>
<dbReference type="Gene3D" id="3.40.50.150">
    <property type="entry name" value="Vaccinia Virus protein VP39"/>
    <property type="match status" value="1"/>
</dbReference>
<feature type="binding site" evidence="6">
    <location>
        <position position="289"/>
    </location>
    <ligand>
        <name>S-adenosyl-L-methionine</name>
        <dbReference type="ChEBI" id="CHEBI:59789"/>
    </ligand>
</feature>
<evidence type="ECO:0000256" key="4">
    <source>
        <dbReference type="ARBA" id="ARBA00022691"/>
    </source>
</evidence>
<evidence type="ECO:0000256" key="2">
    <source>
        <dbReference type="ARBA" id="ARBA00022603"/>
    </source>
</evidence>
<evidence type="ECO:0000256" key="5">
    <source>
        <dbReference type="ARBA" id="ARBA00023014"/>
    </source>
</evidence>
<dbReference type="GO" id="GO:0070475">
    <property type="term" value="P:rRNA base methylation"/>
    <property type="evidence" value="ECO:0007669"/>
    <property type="project" value="TreeGrafter"/>
</dbReference>
<dbReference type="GO" id="GO:0051539">
    <property type="term" value="F:4 iron, 4 sulfur cluster binding"/>
    <property type="evidence" value="ECO:0007669"/>
    <property type="project" value="UniProtKB-KW"/>
</dbReference>
<evidence type="ECO:0000256" key="6">
    <source>
        <dbReference type="PROSITE-ProRule" id="PRU01024"/>
    </source>
</evidence>
<dbReference type="Gene3D" id="2.40.50.1070">
    <property type="match status" value="1"/>
</dbReference>
<dbReference type="AlphaFoldDB" id="A0A4R4DZR6"/>
<dbReference type="PANTHER" id="PTHR11061">
    <property type="entry name" value="RNA M5U METHYLTRANSFERASE"/>
    <property type="match status" value="1"/>
</dbReference>
<feature type="domain" description="TRAM" evidence="7">
    <location>
        <begin position="1"/>
        <end position="56"/>
    </location>
</feature>
<feature type="binding site" evidence="6">
    <location>
        <position position="258"/>
    </location>
    <ligand>
        <name>S-adenosyl-L-methionine</name>
        <dbReference type="ChEBI" id="CHEBI:59789"/>
    </ligand>
</feature>
<accession>A0A4R4DZR6</accession>
<keyword evidence="2 6" id="KW-0489">Methyltransferase</keyword>